<dbReference type="STRING" id="48269.A0A183LM32"/>
<dbReference type="PANTHER" id="PTHR47027:SF25">
    <property type="entry name" value="REVERSE TRANSCRIPTASE DOMAIN-CONTAINING PROTEIN"/>
    <property type="match status" value="1"/>
</dbReference>
<sequence length="381" mass="43898">RIIVEQSVEWNSSLYINFIDYEKAFDSVDRRTLWKLLRHYGVPEKIVNIIRNSYDGLQCKVVHGGQLTDAFQVRTGVRQGCLLSPFLFLLVVDWIMKTSTSEGKHGIQWTAQNQLDDLDFADDLALLSRTHEQMQMKTASVAAVSASVGLSIHKGKIKVLKFKAENNNPITLDGETLENVESFTYLGSIIDEQGGSDADVKARIGKARTAFLQLKNIWNSKQLSTNIKVRIFNTNVKAVLLYGAETWRTTTTTIKKVQVFINSCLRKILNIHWPDTISNSLLWERTNQLPAEEEIRKRRWKWIGHTLRKSSNCITRQALTWNPEGKRTRGRPKNTLRRIIEADMKTMNYNWTQLERIAQDRVGWRMLVSGLCSFTRSNRRK</sequence>
<dbReference type="SUPFAM" id="SSF56672">
    <property type="entry name" value="DNA/RNA polymerases"/>
    <property type="match status" value="1"/>
</dbReference>
<dbReference type="PROSITE" id="PS50878">
    <property type="entry name" value="RT_POL"/>
    <property type="match status" value="1"/>
</dbReference>
<accession>A0A183LM32</accession>
<dbReference type="InterPro" id="IPR045609">
    <property type="entry name" value="DUF6451"/>
</dbReference>
<protein>
    <submittedName>
        <fullName evidence="1">Uncharacterized protein</fullName>
    </submittedName>
</protein>
<proteinExistence type="predicted"/>
<evidence type="ECO:0000313" key="2">
    <source>
        <dbReference type="Proteomes" id="UP000277204"/>
    </source>
</evidence>
<evidence type="ECO:0000313" key="1">
    <source>
        <dbReference type="EMBL" id="VDO63472.1"/>
    </source>
</evidence>
<dbReference type="PANTHER" id="PTHR47027">
    <property type="entry name" value="REVERSE TRANSCRIPTASE DOMAIN-CONTAINING PROTEIN"/>
    <property type="match status" value="1"/>
</dbReference>
<dbReference type="InterPro" id="IPR000477">
    <property type="entry name" value="RT_dom"/>
</dbReference>
<keyword evidence="2" id="KW-1185">Reference proteome</keyword>
<gene>
    <name evidence="1" type="ORF">SMRZ_LOCUS4857</name>
</gene>
<dbReference type="Pfam" id="PF00078">
    <property type="entry name" value="RVT_1"/>
    <property type="match status" value="1"/>
</dbReference>
<name>A0A183LM32_9TREM</name>
<dbReference type="EMBL" id="UZAI01001589">
    <property type="protein sequence ID" value="VDO63472.1"/>
    <property type="molecule type" value="Genomic_DNA"/>
</dbReference>
<feature type="non-terminal residue" evidence="1">
    <location>
        <position position="1"/>
    </location>
</feature>
<dbReference type="Proteomes" id="UP000277204">
    <property type="component" value="Unassembled WGS sequence"/>
</dbReference>
<reference evidence="1 2" key="1">
    <citation type="submission" date="2018-11" db="EMBL/GenBank/DDBJ databases">
        <authorList>
            <consortium name="Pathogen Informatics"/>
        </authorList>
    </citation>
    <scope>NUCLEOTIDE SEQUENCE [LARGE SCALE GENOMIC DNA]</scope>
    <source>
        <strain evidence="1 2">Zambia</strain>
    </source>
</reference>
<dbReference type="AlphaFoldDB" id="A0A183LM32"/>
<organism evidence="1 2">
    <name type="scientific">Schistosoma margrebowiei</name>
    <dbReference type="NCBI Taxonomy" id="48269"/>
    <lineage>
        <taxon>Eukaryota</taxon>
        <taxon>Metazoa</taxon>
        <taxon>Spiralia</taxon>
        <taxon>Lophotrochozoa</taxon>
        <taxon>Platyhelminthes</taxon>
        <taxon>Trematoda</taxon>
        <taxon>Digenea</taxon>
        <taxon>Strigeidida</taxon>
        <taxon>Schistosomatoidea</taxon>
        <taxon>Schistosomatidae</taxon>
        <taxon>Schistosoma</taxon>
    </lineage>
</organism>
<dbReference type="Pfam" id="PF20049">
    <property type="entry name" value="DUF6451"/>
    <property type="match status" value="1"/>
</dbReference>
<dbReference type="InterPro" id="IPR043502">
    <property type="entry name" value="DNA/RNA_pol_sf"/>
</dbReference>